<reference evidence="2" key="1">
    <citation type="submission" date="2022-07" db="EMBL/GenBank/DDBJ databases">
        <title>Draft genome sequence of Zalerion maritima ATCC 34329, a (micro)plastics degrading marine fungus.</title>
        <authorList>
            <person name="Paco A."/>
            <person name="Goncalves M.F.M."/>
            <person name="Rocha-Santos T.A.P."/>
            <person name="Alves A."/>
        </authorList>
    </citation>
    <scope>NUCLEOTIDE SEQUENCE</scope>
    <source>
        <strain evidence="2">ATCC 34329</strain>
    </source>
</reference>
<dbReference type="AlphaFoldDB" id="A0AAD5RNB2"/>
<evidence type="ECO:0000256" key="1">
    <source>
        <dbReference type="SAM" id="MobiDB-lite"/>
    </source>
</evidence>
<feature type="compositionally biased region" description="Basic residues" evidence="1">
    <location>
        <begin position="46"/>
        <end position="60"/>
    </location>
</feature>
<feature type="compositionally biased region" description="Basic and acidic residues" evidence="1">
    <location>
        <begin position="61"/>
        <end position="72"/>
    </location>
</feature>
<gene>
    <name evidence="2" type="ORF">MKZ38_003976</name>
</gene>
<accession>A0AAD5RNB2</accession>
<comment type="caution">
    <text evidence="2">The sequence shown here is derived from an EMBL/GenBank/DDBJ whole genome shotgun (WGS) entry which is preliminary data.</text>
</comment>
<feature type="region of interest" description="Disordered" evidence="1">
    <location>
        <begin position="23"/>
        <end position="125"/>
    </location>
</feature>
<keyword evidence="3" id="KW-1185">Reference proteome</keyword>
<evidence type="ECO:0000313" key="3">
    <source>
        <dbReference type="Proteomes" id="UP001201980"/>
    </source>
</evidence>
<evidence type="ECO:0000313" key="2">
    <source>
        <dbReference type="EMBL" id="KAJ2898348.1"/>
    </source>
</evidence>
<name>A0AAD5RNB2_9PEZI</name>
<sequence>MTLHSYEEALLKKLPRALLSDRVRGGDAAARMGNRRRGGQNPGRGSRWRHGFPIGWHHHHRNDENQHKKEDCQAGASDKQPPQPPSYRDSLKKAKKITLYTRTAISDGTGEDRVGNEEGTDSEGPSWWGYIEISKVCEMGNRRQARARARDDRRGFKDMQLGLLAMPPAGRDDGPWKGECYKARTGTRKARAGLAKDEETLKDDAGTLVGIPICRSTTAGSTTTATMETLVTTKAETRNPSSGSSGRSKSDTWDFVTFRGIEVNRRRRTVEFFDENGKVIVTLTQFVRLGEKERFQGEWDMDLHFTWEYLWEHKVLHLVHGDGKNRGYEVYWQYGMGLWGQRIVYRRYDWDSDVNGESGGDRRRPTDIPSMKIGWKRVRHLKEMFEIPLDMLMKTTRKQWLRVKETSDFLLAEVGK</sequence>
<dbReference type="EMBL" id="JAKWBI020000234">
    <property type="protein sequence ID" value="KAJ2898348.1"/>
    <property type="molecule type" value="Genomic_DNA"/>
</dbReference>
<organism evidence="2 3">
    <name type="scientific">Zalerion maritima</name>
    <dbReference type="NCBI Taxonomy" id="339359"/>
    <lineage>
        <taxon>Eukaryota</taxon>
        <taxon>Fungi</taxon>
        <taxon>Dikarya</taxon>
        <taxon>Ascomycota</taxon>
        <taxon>Pezizomycotina</taxon>
        <taxon>Sordariomycetes</taxon>
        <taxon>Lulworthiomycetidae</taxon>
        <taxon>Lulworthiales</taxon>
        <taxon>Lulworthiaceae</taxon>
        <taxon>Zalerion</taxon>
    </lineage>
</organism>
<proteinExistence type="predicted"/>
<dbReference type="Proteomes" id="UP001201980">
    <property type="component" value="Unassembled WGS sequence"/>
</dbReference>
<protein>
    <submittedName>
        <fullName evidence="2">Uncharacterized protein</fullName>
    </submittedName>
</protein>